<accession>A0A2P6MHF4</accession>
<gene>
    <name evidence="1" type="ORF">C6I21_09160</name>
</gene>
<evidence type="ECO:0000313" key="2">
    <source>
        <dbReference type="Proteomes" id="UP000243650"/>
    </source>
</evidence>
<reference evidence="1 2" key="1">
    <citation type="submission" date="2018-03" db="EMBL/GenBank/DDBJ databases">
        <title>Bacillus urumqiensis sp. nov., a moderately haloalkaliphilic bacterium isolated from a salt lake.</title>
        <authorList>
            <person name="Zhao B."/>
            <person name="Liao Z."/>
        </authorList>
    </citation>
    <scope>NUCLEOTIDE SEQUENCE [LARGE SCALE GENOMIC DNA]</scope>
    <source>
        <strain evidence="1 2">BZ-SZ-XJ18</strain>
    </source>
</reference>
<proteinExistence type="predicted"/>
<sequence length="73" mass="8126">MSTCWEAPASTFVRWAVLDIGAAGFLPLPVDERKLDSGGALWESVRVKWESEYWKWDFPAAVGMDTPVIGMPP</sequence>
<comment type="caution">
    <text evidence="1">The sequence shown here is derived from an EMBL/GenBank/DDBJ whole genome shotgun (WGS) entry which is preliminary data.</text>
</comment>
<dbReference type="AlphaFoldDB" id="A0A2P6MHF4"/>
<protein>
    <submittedName>
        <fullName evidence="1">Uncharacterized protein</fullName>
    </submittedName>
</protein>
<evidence type="ECO:0000313" key="1">
    <source>
        <dbReference type="EMBL" id="PRO65680.1"/>
    </source>
</evidence>
<keyword evidence="2" id="KW-1185">Reference proteome</keyword>
<name>A0A2P6MHF4_ALKUR</name>
<dbReference type="Proteomes" id="UP000243650">
    <property type="component" value="Unassembled WGS sequence"/>
</dbReference>
<dbReference type="EMBL" id="PVNS01000007">
    <property type="protein sequence ID" value="PRO65680.1"/>
    <property type="molecule type" value="Genomic_DNA"/>
</dbReference>
<organism evidence="1 2">
    <name type="scientific">Alkalicoccus urumqiensis</name>
    <name type="common">Bacillus urumqiensis</name>
    <dbReference type="NCBI Taxonomy" id="1548213"/>
    <lineage>
        <taxon>Bacteria</taxon>
        <taxon>Bacillati</taxon>
        <taxon>Bacillota</taxon>
        <taxon>Bacilli</taxon>
        <taxon>Bacillales</taxon>
        <taxon>Bacillaceae</taxon>
        <taxon>Alkalicoccus</taxon>
    </lineage>
</organism>